<keyword evidence="1" id="KW-0963">Cytoplasm</keyword>
<organism evidence="5 7">
    <name type="scientific">Pseudomonas tohonis</name>
    <dbReference type="NCBI Taxonomy" id="2725477"/>
    <lineage>
        <taxon>Bacteria</taxon>
        <taxon>Pseudomonadati</taxon>
        <taxon>Pseudomonadota</taxon>
        <taxon>Gammaproteobacteria</taxon>
        <taxon>Pseudomonadales</taxon>
        <taxon>Pseudomonadaceae</taxon>
        <taxon>Pseudomonas</taxon>
    </lineage>
</organism>
<keyword evidence="3" id="KW-0694">RNA-binding</keyword>
<keyword evidence="8" id="KW-1185">Reference proteome</keyword>
<evidence type="ECO:0000256" key="1">
    <source>
        <dbReference type="ARBA" id="ARBA00022490"/>
    </source>
</evidence>
<keyword evidence="2" id="KW-0810">Translation regulation</keyword>
<evidence type="ECO:0000256" key="2">
    <source>
        <dbReference type="ARBA" id="ARBA00022845"/>
    </source>
</evidence>
<gene>
    <name evidence="5" type="ORF">TUM18999_26550</name>
    <name evidence="6" type="ORF">TUM20286_19300</name>
</gene>
<evidence type="ECO:0000256" key="4">
    <source>
        <dbReference type="ARBA" id="ARBA00023159"/>
    </source>
</evidence>
<evidence type="ECO:0008006" key="9">
    <source>
        <dbReference type="Google" id="ProtNLM"/>
    </source>
</evidence>
<dbReference type="GO" id="GO:0006109">
    <property type="term" value="P:regulation of carbohydrate metabolic process"/>
    <property type="evidence" value="ECO:0007669"/>
    <property type="project" value="InterPro"/>
</dbReference>
<dbReference type="Proteomes" id="UP000509383">
    <property type="component" value="Chromosome"/>
</dbReference>
<keyword evidence="4" id="KW-0010">Activator</keyword>
<reference evidence="5 7" key="1">
    <citation type="submission" date="2020-05" db="EMBL/GenBank/DDBJ databases">
        <title>Characterization of novel class B3 metallo-beta-lactamase from novel Pseudomonas species.</title>
        <authorList>
            <person name="Yamada K."/>
            <person name="Aoki K."/>
            <person name="Ishii Y."/>
        </authorList>
    </citation>
    <scope>NUCLEOTIDE SEQUENCE [LARGE SCALE GENOMIC DNA]</scope>
    <source>
        <strain evidence="5 7">TUM18999</strain>
        <strain evidence="6 8">TUM20286</strain>
    </source>
</reference>
<proteinExistence type="predicted"/>
<dbReference type="KEGG" id="ptw:TUM18999_26550"/>
<name>A0A6J4E6B3_9PSED</name>
<dbReference type="Proteomes" id="UP001054892">
    <property type="component" value="Unassembled WGS sequence"/>
</dbReference>
<dbReference type="InterPro" id="IPR003751">
    <property type="entry name" value="CsrA"/>
</dbReference>
<protein>
    <recommendedName>
        <fullName evidence="9">Carbon storage regulator</fullName>
    </recommendedName>
</protein>
<evidence type="ECO:0000313" key="8">
    <source>
        <dbReference type="Proteomes" id="UP001054892"/>
    </source>
</evidence>
<dbReference type="EMBL" id="AP023189">
    <property type="protein sequence ID" value="BCG24464.1"/>
    <property type="molecule type" value="Genomic_DNA"/>
</dbReference>
<dbReference type="AlphaFoldDB" id="A0A6J4E6B3"/>
<evidence type="ECO:0000313" key="6">
    <source>
        <dbReference type="EMBL" id="GJN52178.1"/>
    </source>
</evidence>
<evidence type="ECO:0000313" key="5">
    <source>
        <dbReference type="EMBL" id="BCG24464.1"/>
    </source>
</evidence>
<evidence type="ECO:0000313" key="7">
    <source>
        <dbReference type="Proteomes" id="UP000509383"/>
    </source>
</evidence>
<dbReference type="GO" id="GO:0005829">
    <property type="term" value="C:cytosol"/>
    <property type="evidence" value="ECO:0007669"/>
    <property type="project" value="TreeGrafter"/>
</dbReference>
<dbReference type="InterPro" id="IPR036107">
    <property type="entry name" value="CsrA_sf"/>
</dbReference>
<dbReference type="RefSeq" id="WP_111259916.1">
    <property type="nucleotide sequence ID" value="NZ_AP023189.1"/>
</dbReference>
<dbReference type="GO" id="GO:0006402">
    <property type="term" value="P:mRNA catabolic process"/>
    <property type="evidence" value="ECO:0007669"/>
    <property type="project" value="InterPro"/>
</dbReference>
<dbReference type="EMBL" id="BQKM01000003">
    <property type="protein sequence ID" value="GJN52178.1"/>
    <property type="molecule type" value="Genomic_DNA"/>
</dbReference>
<dbReference type="Pfam" id="PF02599">
    <property type="entry name" value="CsrA"/>
    <property type="match status" value="1"/>
</dbReference>
<dbReference type="Gene3D" id="2.60.40.4380">
    <property type="entry name" value="Translational regulator CsrA"/>
    <property type="match status" value="1"/>
</dbReference>
<dbReference type="GO" id="GO:0045947">
    <property type="term" value="P:negative regulation of translational initiation"/>
    <property type="evidence" value="ECO:0007669"/>
    <property type="project" value="TreeGrafter"/>
</dbReference>
<dbReference type="GO" id="GO:0048027">
    <property type="term" value="F:mRNA 5'-UTR binding"/>
    <property type="evidence" value="ECO:0007669"/>
    <property type="project" value="TreeGrafter"/>
</dbReference>
<dbReference type="PANTHER" id="PTHR34984:SF1">
    <property type="entry name" value="CARBON STORAGE REGULATOR"/>
    <property type="match status" value="1"/>
</dbReference>
<dbReference type="SUPFAM" id="SSF117130">
    <property type="entry name" value="CsrA-like"/>
    <property type="match status" value="1"/>
</dbReference>
<accession>A0A6J4E6B3</accession>
<evidence type="ECO:0000256" key="3">
    <source>
        <dbReference type="ARBA" id="ARBA00022884"/>
    </source>
</evidence>
<dbReference type="PANTHER" id="PTHR34984">
    <property type="entry name" value="CARBON STORAGE REGULATOR"/>
    <property type="match status" value="1"/>
</dbReference>
<sequence length="63" mass="6968">MQLLINSVGERFVIEGGITVEVISIHGHQVKFGIIAPRNVAVHRKEVYERIQAGVPHPKKLSA</sequence>